<feature type="transmembrane region" description="Helical" evidence="1">
    <location>
        <begin position="6"/>
        <end position="26"/>
    </location>
</feature>
<dbReference type="EMBL" id="MFHS01000005">
    <property type="protein sequence ID" value="OGF81862.1"/>
    <property type="molecule type" value="Genomic_DNA"/>
</dbReference>
<evidence type="ECO:0000256" key="1">
    <source>
        <dbReference type="SAM" id="Phobius"/>
    </source>
</evidence>
<proteinExistence type="predicted"/>
<keyword evidence="1" id="KW-1133">Transmembrane helix</keyword>
<keyword evidence="1" id="KW-0472">Membrane</keyword>
<keyword evidence="1" id="KW-0812">Transmembrane</keyword>
<gene>
    <name evidence="2" type="ORF">A2W48_00725</name>
</gene>
<feature type="transmembrane region" description="Helical" evidence="1">
    <location>
        <begin position="33"/>
        <end position="50"/>
    </location>
</feature>
<reference evidence="2 3" key="1">
    <citation type="journal article" date="2016" name="Nat. Commun.">
        <title>Thousands of microbial genomes shed light on interconnected biogeochemical processes in an aquifer system.</title>
        <authorList>
            <person name="Anantharaman K."/>
            <person name="Brown C.T."/>
            <person name="Hug L.A."/>
            <person name="Sharon I."/>
            <person name="Castelle C.J."/>
            <person name="Probst A.J."/>
            <person name="Thomas B.C."/>
            <person name="Singh A."/>
            <person name="Wilkins M.J."/>
            <person name="Karaoz U."/>
            <person name="Brodie E.L."/>
            <person name="Williams K.H."/>
            <person name="Hubbard S.S."/>
            <person name="Banfield J.F."/>
        </authorList>
    </citation>
    <scope>NUCLEOTIDE SEQUENCE [LARGE SCALE GENOMIC DNA]</scope>
</reference>
<name>A0A1F5X1T8_9BACT</name>
<evidence type="ECO:0000313" key="2">
    <source>
        <dbReference type="EMBL" id="OGF81862.1"/>
    </source>
</evidence>
<organism evidence="2 3">
    <name type="scientific">Candidatus Giovannonibacteria bacterium RIFCSPHIGHO2_12_44_12</name>
    <dbReference type="NCBI Taxonomy" id="1798340"/>
    <lineage>
        <taxon>Bacteria</taxon>
        <taxon>Candidatus Giovannoniibacteriota</taxon>
    </lineage>
</organism>
<evidence type="ECO:0000313" key="3">
    <source>
        <dbReference type="Proteomes" id="UP000178299"/>
    </source>
</evidence>
<comment type="caution">
    <text evidence="2">The sequence shown here is derived from an EMBL/GenBank/DDBJ whole genome shotgun (WGS) entry which is preliminary data.</text>
</comment>
<sequence>MTLNQILVPLIFIASIAVILGAYFSFRYKKLRYILLVLMVLFIAYFYISWSLQQAFKGQSVGF</sequence>
<dbReference type="Proteomes" id="UP000178299">
    <property type="component" value="Unassembled WGS sequence"/>
</dbReference>
<dbReference type="AlphaFoldDB" id="A0A1F5X1T8"/>
<protein>
    <submittedName>
        <fullName evidence="2">Uncharacterized protein</fullName>
    </submittedName>
</protein>
<accession>A0A1F5X1T8</accession>